<dbReference type="Pfam" id="PF09913">
    <property type="entry name" value="DUF2142"/>
    <property type="match status" value="1"/>
</dbReference>
<dbReference type="InterPro" id="IPR018674">
    <property type="entry name" value="DUF2142_membrane"/>
</dbReference>
<comment type="caution">
    <text evidence="3">The sequence shown here is derived from an EMBL/GenBank/DDBJ whole genome shotgun (WGS) entry which is preliminary data.</text>
</comment>
<feature type="transmembrane region" description="Helical" evidence="2">
    <location>
        <begin position="422"/>
        <end position="443"/>
    </location>
</feature>
<evidence type="ECO:0008006" key="5">
    <source>
        <dbReference type="Google" id="ProtNLM"/>
    </source>
</evidence>
<feature type="transmembrane region" description="Helical" evidence="2">
    <location>
        <begin position="160"/>
        <end position="176"/>
    </location>
</feature>
<reference evidence="3 4" key="1">
    <citation type="journal article" date="2008" name="Int. J. Syst. Evol. Microbiol.">
        <title>Leifsonia pindariensis sp. nov., isolated from the Pindari glacier of the Indian Himalayas, and emended description of the genus Leifsonia.</title>
        <authorList>
            <person name="Reddy G.S."/>
            <person name="Prabagaran S.R."/>
            <person name="Shivaji S."/>
        </authorList>
    </citation>
    <scope>NUCLEOTIDE SEQUENCE [LARGE SCALE GENOMIC DNA]</scope>
    <source>
        <strain evidence="3 4">PON 10</strain>
    </source>
</reference>
<evidence type="ECO:0000256" key="1">
    <source>
        <dbReference type="SAM" id="MobiDB-lite"/>
    </source>
</evidence>
<feature type="transmembrane region" description="Helical" evidence="2">
    <location>
        <begin position="188"/>
        <end position="208"/>
    </location>
</feature>
<name>A0ABX5B0X2_9MICO</name>
<keyword evidence="2" id="KW-0472">Membrane</keyword>
<keyword evidence="2" id="KW-1133">Transmembrane helix</keyword>
<feature type="transmembrane region" description="Helical" evidence="2">
    <location>
        <begin position="258"/>
        <end position="278"/>
    </location>
</feature>
<evidence type="ECO:0000256" key="2">
    <source>
        <dbReference type="SAM" id="Phobius"/>
    </source>
</evidence>
<keyword evidence="4" id="KW-1185">Reference proteome</keyword>
<feature type="transmembrane region" description="Helical" evidence="2">
    <location>
        <begin position="392"/>
        <end position="410"/>
    </location>
</feature>
<dbReference type="EMBL" id="MPZN01000004">
    <property type="protein sequence ID" value="PPL20194.1"/>
    <property type="molecule type" value="Genomic_DNA"/>
</dbReference>
<dbReference type="RefSeq" id="WP_104474210.1">
    <property type="nucleotide sequence ID" value="NZ_MPZN01000004.1"/>
</dbReference>
<evidence type="ECO:0000313" key="3">
    <source>
        <dbReference type="EMBL" id="PPL20194.1"/>
    </source>
</evidence>
<feature type="transmembrane region" description="Helical" evidence="2">
    <location>
        <begin position="137"/>
        <end position="154"/>
    </location>
</feature>
<feature type="transmembrane region" description="Helical" evidence="2">
    <location>
        <begin position="359"/>
        <end position="380"/>
    </location>
</feature>
<feature type="transmembrane region" description="Helical" evidence="2">
    <location>
        <begin position="473"/>
        <end position="491"/>
    </location>
</feature>
<feature type="transmembrane region" description="Helical" evidence="2">
    <location>
        <begin position="228"/>
        <end position="246"/>
    </location>
</feature>
<organism evidence="3 4">
    <name type="scientific">Microterricola pindariensis</name>
    <dbReference type="NCBI Taxonomy" id="478010"/>
    <lineage>
        <taxon>Bacteria</taxon>
        <taxon>Bacillati</taxon>
        <taxon>Actinomycetota</taxon>
        <taxon>Actinomycetes</taxon>
        <taxon>Micrococcales</taxon>
        <taxon>Microbacteriaceae</taxon>
        <taxon>Microterricola</taxon>
    </lineage>
</organism>
<accession>A0ABX5B0X2</accession>
<keyword evidence="2" id="KW-0812">Transmembrane</keyword>
<sequence>MSFPRARTLFWVSWLLASLLGIAWAIATPVAASPDEPAHMVKAASVVRGQFVGEPSSLGHIVQVPNYVAVTHAETCFAFKPGVTADCVDALAGDGGAIVDSTTTAGLYNPVYYLLVGWPSLIFGTEFGLYAMRAMSAVLFSLFIALTVVTVSGWRRPALPLAALAVATAPMLLFLGGSVNPNAVETSATLAAFAAMLGVVLHPSRSLLAQRSMIVLAGSVVAANTRGLSMLWVFLAIALPLVLASWAEIRELLRQRPVQWAIGGTAVGVAFALVWLLGSNSLTAAVELEDNFQTFPGVGTHPIAGFLMTLRDTFGYAQGMIGNFGWLDTPAPLGVYFIWSVLCGAILLAGFAMLRGRRAVFAAALAACFFLLPPVIQGAYITGGGIIWQGRYNLPLFAMAVLGIVAVIGAGIRAEGAAARSVLLRLGLIVWLLWAVAQFASFADAMRRYAVGAGGAWKQLLTAPDWAPPGGTLPWLAVFAVLVCATAWLGWSAGRRLDAAALPAAPGTPKDAQSAAPHITRPPSDPDAAAELTPAGTGL</sequence>
<gene>
    <name evidence="3" type="ORF">GY24_02445</name>
</gene>
<feature type="region of interest" description="Disordered" evidence="1">
    <location>
        <begin position="504"/>
        <end position="539"/>
    </location>
</feature>
<protein>
    <recommendedName>
        <fullName evidence="5">DUF2142 domain-containing protein</fullName>
    </recommendedName>
</protein>
<proteinExistence type="predicted"/>
<feature type="transmembrane region" description="Helical" evidence="2">
    <location>
        <begin position="333"/>
        <end position="352"/>
    </location>
</feature>
<evidence type="ECO:0000313" key="4">
    <source>
        <dbReference type="Proteomes" id="UP000237755"/>
    </source>
</evidence>
<dbReference type="Proteomes" id="UP000237755">
    <property type="component" value="Unassembled WGS sequence"/>
</dbReference>
<feature type="transmembrane region" description="Helical" evidence="2">
    <location>
        <begin position="111"/>
        <end position="130"/>
    </location>
</feature>